<dbReference type="Proteomes" id="UP000032545">
    <property type="component" value="Unassembled WGS sequence"/>
</dbReference>
<dbReference type="AlphaFoldDB" id="A0A0D8BCA2"/>
<comment type="caution">
    <text evidence="8">The sequence shown here is derived from an EMBL/GenBank/DDBJ whole genome shotgun (WGS) entry which is preliminary data.</text>
</comment>
<evidence type="ECO:0000313" key="8">
    <source>
        <dbReference type="EMBL" id="KJE21796.1"/>
    </source>
</evidence>
<accession>A0A0D8BCA2</accession>
<dbReference type="PATRIC" id="fig|1502723.3.peg.3523"/>
<dbReference type="PANTHER" id="PTHR43884">
    <property type="entry name" value="ACYL-COA DEHYDROGENASE"/>
    <property type="match status" value="1"/>
</dbReference>
<gene>
    <name evidence="8" type="ORF">FF36_03849</name>
</gene>
<dbReference type="Pfam" id="PF02771">
    <property type="entry name" value="Acyl-CoA_dh_N"/>
    <property type="match status" value="1"/>
</dbReference>
<dbReference type="PANTHER" id="PTHR43884:SF20">
    <property type="entry name" value="ACYL-COA DEHYDROGENASE FADE28"/>
    <property type="match status" value="1"/>
</dbReference>
<evidence type="ECO:0000256" key="5">
    <source>
        <dbReference type="ARBA" id="ARBA00023002"/>
    </source>
</evidence>
<feature type="domain" description="Acyl-CoA dehydrogenase/oxidase N-terminal" evidence="7">
    <location>
        <begin position="7"/>
        <end position="110"/>
    </location>
</feature>
<dbReference type="OrthoDB" id="8677713at2"/>
<reference evidence="8 9" key="2">
    <citation type="journal article" date="2016" name="Genome Announc.">
        <title>Permanent Draft Genome Sequences for Two Variants of Frankia sp. Strain CpI1, the First Frankia Strain Isolated from Root Nodules of Comptonia peregrina.</title>
        <authorList>
            <person name="Oshone R."/>
            <person name="Hurst S.G.IV."/>
            <person name="Abebe-Akele F."/>
            <person name="Simpson S."/>
            <person name="Morris K."/>
            <person name="Thomas W.K."/>
            <person name="Tisa L.S."/>
        </authorList>
    </citation>
    <scope>NUCLEOTIDE SEQUENCE [LARGE SCALE GENOMIC DNA]</scope>
    <source>
        <strain evidence="9">CpI1-S</strain>
    </source>
</reference>
<dbReference type="InterPro" id="IPR009100">
    <property type="entry name" value="AcylCoA_DH/oxidase_NM_dom_sf"/>
</dbReference>
<dbReference type="GO" id="GO:0050660">
    <property type="term" value="F:flavin adenine dinucleotide binding"/>
    <property type="evidence" value="ECO:0007669"/>
    <property type="project" value="InterPro"/>
</dbReference>
<protein>
    <submittedName>
        <fullName evidence="8">Acyl-CoA dehydrogenase</fullName>
    </submittedName>
</protein>
<comment type="similarity">
    <text evidence="2">Belongs to the acyl-CoA dehydrogenase family.</text>
</comment>
<keyword evidence="4" id="KW-0274">FAD</keyword>
<dbReference type="Gene3D" id="1.20.140.10">
    <property type="entry name" value="Butyryl-CoA Dehydrogenase, subunit A, domain 3"/>
    <property type="match status" value="1"/>
</dbReference>
<dbReference type="SUPFAM" id="SSF47203">
    <property type="entry name" value="Acyl-CoA dehydrogenase C-terminal domain-like"/>
    <property type="match status" value="1"/>
</dbReference>
<dbReference type="InterPro" id="IPR009075">
    <property type="entry name" value="AcylCo_DH/oxidase_C"/>
</dbReference>
<evidence type="ECO:0000256" key="3">
    <source>
        <dbReference type="ARBA" id="ARBA00022630"/>
    </source>
</evidence>
<dbReference type="EMBL" id="JYFN01000031">
    <property type="protein sequence ID" value="KJE21796.1"/>
    <property type="molecule type" value="Genomic_DNA"/>
</dbReference>
<keyword evidence="5" id="KW-0560">Oxidoreductase</keyword>
<evidence type="ECO:0000256" key="4">
    <source>
        <dbReference type="ARBA" id="ARBA00022827"/>
    </source>
</evidence>
<reference evidence="9" key="1">
    <citation type="submission" date="2015-02" db="EMBL/GenBank/DDBJ databases">
        <title>Draft Genome of Frankia sp. CpI1-S.</title>
        <authorList>
            <person name="Oshone R.T."/>
            <person name="Ngom M."/>
            <person name="Ghodhbane-Gtari F."/>
            <person name="Gtari M."/>
            <person name="Morris K."/>
            <person name="Thomas K."/>
            <person name="Sen A."/>
            <person name="Tisa L.S."/>
        </authorList>
    </citation>
    <scope>NUCLEOTIDE SEQUENCE [LARGE SCALE GENOMIC DNA]</scope>
    <source>
        <strain evidence="9">CpI1-S</strain>
    </source>
</reference>
<evidence type="ECO:0000259" key="6">
    <source>
        <dbReference type="Pfam" id="PF00441"/>
    </source>
</evidence>
<evidence type="ECO:0000259" key="7">
    <source>
        <dbReference type="Pfam" id="PF02771"/>
    </source>
</evidence>
<dbReference type="SUPFAM" id="SSF56645">
    <property type="entry name" value="Acyl-CoA dehydrogenase NM domain-like"/>
    <property type="match status" value="1"/>
</dbReference>
<dbReference type="GO" id="GO:0003995">
    <property type="term" value="F:acyl-CoA dehydrogenase activity"/>
    <property type="evidence" value="ECO:0007669"/>
    <property type="project" value="TreeGrafter"/>
</dbReference>
<feature type="domain" description="Acyl-CoA dehydrogenase/oxidase C-terminal" evidence="6">
    <location>
        <begin position="210"/>
        <end position="330"/>
    </location>
</feature>
<organism evidence="8 9">
    <name type="scientific">Frankia torreyi</name>
    <dbReference type="NCBI Taxonomy" id="1856"/>
    <lineage>
        <taxon>Bacteria</taxon>
        <taxon>Bacillati</taxon>
        <taxon>Actinomycetota</taxon>
        <taxon>Actinomycetes</taxon>
        <taxon>Frankiales</taxon>
        <taxon>Frankiaceae</taxon>
        <taxon>Frankia</taxon>
    </lineage>
</organism>
<sequence length="346" mass="36619">MDLLPTPGQMEIASLAADFFGNELPISVIRERRDEPVVVDRRVWSESAELGLFGLGIAEELGGAGCELAEETLLFREMGRRLVPGPFLPTVLGARVAALAGQHETASAILSGKAAVGLALRRGPDGFEAATTPSTLDGRFQLLDAADSRYVLLLDPAGAALVETAALTDVHSEPAIDPGIRLAEARAEAVPIIAWVSTQEEPIRLRALVLTAAMSVGIAEATRDLSTEHAKVRVQFGRPIGVNQAIKHACADMAVRAEAALSQVLFAAICVQDGRADAEFQALAAKSVAGRYAVENASATIQVHGGMGYTFEHDSHLFLKRAHVLEHLLGEPADHLARLVAQPAAQ</sequence>
<proteinExistence type="inferred from homology"/>
<comment type="cofactor">
    <cofactor evidence="1">
        <name>FAD</name>
        <dbReference type="ChEBI" id="CHEBI:57692"/>
    </cofactor>
</comment>
<evidence type="ECO:0000313" key="9">
    <source>
        <dbReference type="Proteomes" id="UP000032545"/>
    </source>
</evidence>
<dbReference type="InterPro" id="IPR036250">
    <property type="entry name" value="AcylCo_DH-like_C"/>
</dbReference>
<evidence type="ECO:0000256" key="1">
    <source>
        <dbReference type="ARBA" id="ARBA00001974"/>
    </source>
</evidence>
<dbReference type="Gene3D" id="1.10.540.10">
    <property type="entry name" value="Acyl-CoA dehydrogenase/oxidase, N-terminal domain"/>
    <property type="match status" value="1"/>
</dbReference>
<dbReference type="InterPro" id="IPR037069">
    <property type="entry name" value="AcylCoA_DH/ox_N_sf"/>
</dbReference>
<dbReference type="InterPro" id="IPR013786">
    <property type="entry name" value="AcylCoA_DH/ox_N"/>
</dbReference>
<keyword evidence="3" id="KW-0285">Flavoprotein</keyword>
<dbReference type="RefSeq" id="WP_044886423.1">
    <property type="nucleotide sequence ID" value="NZ_JYFN01000031.1"/>
</dbReference>
<evidence type="ECO:0000256" key="2">
    <source>
        <dbReference type="ARBA" id="ARBA00009347"/>
    </source>
</evidence>
<keyword evidence="9" id="KW-1185">Reference proteome</keyword>
<name>A0A0D8BCA2_9ACTN</name>
<dbReference type="Pfam" id="PF00441">
    <property type="entry name" value="Acyl-CoA_dh_1"/>
    <property type="match status" value="1"/>
</dbReference>